<dbReference type="GO" id="GO:0016887">
    <property type="term" value="F:ATP hydrolysis activity"/>
    <property type="evidence" value="ECO:0007669"/>
    <property type="project" value="InterPro"/>
</dbReference>
<sequence>MIKAIELENFQSHEDTRLEFSSGFNVITGPSDQGKSAIVRALRWVLYNEPLGDDYIRSGNKSCRVTVELENGFKIVRRRTPSKNGYIIIDTQGEKQVFERIGRDVPQKITKLHQMPKIELDTDYETTINLDYQLDGAFLLNQTGSIRAKALGRLLDIHLVDSASRETNKDIRQYQQEEKRLTTEIDECDKELKEFSDLPKLSQQITEEKKLLHEIKETKTKLEQVTLLYQDWKSIKQEQESLRELLAQLDDLKQIKKLLVDSQQQMDQLTNLKEIKGELDKTTQRLKLGKEYLAHFKNLTQVINLVPKIEATAKDLINLKQVEGNYQQATLELKNNIKLLDKLKNTKEVKKELNLALDLRDNLDKLQKLEMDLNNYQIKIKEVTNFLTLFPTAKQQERLLNNLKKYTQRLEQAMDFKRQNKKLNQGLEEVVADLKNVSQRRERLLMQYSDLLKEKGECPTCFSNVDQKLIKQIINNYREE</sequence>
<accession>L0K943</accession>
<keyword evidence="7" id="KW-1185">Reference proteome</keyword>
<keyword evidence="4" id="KW-0175">Coiled coil</keyword>
<name>L0K943_HALHC</name>
<dbReference type="PANTHER" id="PTHR32114">
    <property type="entry name" value="ABC TRANSPORTER ABCH.3"/>
    <property type="match status" value="1"/>
</dbReference>
<dbReference type="Gene3D" id="3.40.50.300">
    <property type="entry name" value="P-loop containing nucleotide triphosphate hydrolases"/>
    <property type="match status" value="1"/>
</dbReference>
<dbReference type="AlphaFoldDB" id="L0K943"/>
<proteinExistence type="inferred from homology"/>
<dbReference type="PANTHER" id="PTHR32114:SF2">
    <property type="entry name" value="ABC TRANSPORTER ABCH.3"/>
    <property type="match status" value="1"/>
</dbReference>
<evidence type="ECO:0000313" key="7">
    <source>
        <dbReference type="Proteomes" id="UP000010880"/>
    </source>
</evidence>
<dbReference type="KEGG" id="hhl:Halha_1603"/>
<feature type="coiled-coil region" evidence="4">
    <location>
        <begin position="235"/>
        <end position="272"/>
    </location>
</feature>
<dbReference type="HOGENOM" id="CLU_564643_0_0_9"/>
<reference evidence="7" key="1">
    <citation type="submission" date="2012-02" db="EMBL/GenBank/DDBJ databases">
        <title>The complete genome of Halobacteroides halobius DSM 5150.</title>
        <authorList>
            <person name="Lucas S."/>
            <person name="Copeland A."/>
            <person name="Lapidus A."/>
            <person name="Glavina del Rio T."/>
            <person name="Dalin E."/>
            <person name="Tice H."/>
            <person name="Bruce D."/>
            <person name="Goodwin L."/>
            <person name="Pitluck S."/>
            <person name="Peters L."/>
            <person name="Mikhailova N."/>
            <person name="Gu W."/>
            <person name="Kyrpides N."/>
            <person name="Mavromatis K."/>
            <person name="Ivanova N."/>
            <person name="Brettin T."/>
            <person name="Detter J.C."/>
            <person name="Han C."/>
            <person name="Larimer F."/>
            <person name="Land M."/>
            <person name="Hauser L."/>
            <person name="Markowitz V."/>
            <person name="Cheng J.-F."/>
            <person name="Hugenholtz P."/>
            <person name="Woyke T."/>
            <person name="Wu D."/>
            <person name="Tindall B."/>
            <person name="Pomrenke H."/>
            <person name="Brambilla E."/>
            <person name="Klenk H.-P."/>
            <person name="Eisen J.A."/>
        </authorList>
    </citation>
    <scope>NUCLEOTIDE SEQUENCE [LARGE SCALE GENOMIC DNA]</scope>
    <source>
        <strain evidence="7">ATCC 35273 / DSM 5150 / MD-1</strain>
    </source>
</reference>
<evidence type="ECO:0000313" key="6">
    <source>
        <dbReference type="EMBL" id="AGB41541.1"/>
    </source>
</evidence>
<comment type="similarity">
    <text evidence="1">Belongs to the SMC family. SbcC subfamily.</text>
</comment>
<evidence type="ECO:0000256" key="2">
    <source>
        <dbReference type="ARBA" id="ARBA00011322"/>
    </source>
</evidence>
<dbReference type="EMBL" id="CP003359">
    <property type="protein sequence ID" value="AGB41541.1"/>
    <property type="molecule type" value="Genomic_DNA"/>
</dbReference>
<gene>
    <name evidence="6" type="ordered locus">Halha_1603</name>
</gene>
<dbReference type="SUPFAM" id="SSF52540">
    <property type="entry name" value="P-loop containing nucleoside triphosphate hydrolases"/>
    <property type="match status" value="1"/>
</dbReference>
<organism evidence="6 7">
    <name type="scientific">Halobacteroides halobius (strain ATCC 35273 / DSM 5150 / MD-1)</name>
    <dbReference type="NCBI Taxonomy" id="748449"/>
    <lineage>
        <taxon>Bacteria</taxon>
        <taxon>Bacillati</taxon>
        <taxon>Bacillota</taxon>
        <taxon>Clostridia</taxon>
        <taxon>Halanaerobiales</taxon>
        <taxon>Halobacteroidaceae</taxon>
        <taxon>Halobacteroides</taxon>
    </lineage>
</organism>
<dbReference type="Pfam" id="PF13476">
    <property type="entry name" value="AAA_23"/>
    <property type="match status" value="1"/>
</dbReference>
<feature type="coiled-coil region" evidence="4">
    <location>
        <begin position="326"/>
        <end position="454"/>
    </location>
</feature>
<evidence type="ECO:0000256" key="3">
    <source>
        <dbReference type="ARBA" id="ARBA00013368"/>
    </source>
</evidence>
<protein>
    <recommendedName>
        <fullName evidence="3">Nuclease SbcCD subunit C</fullName>
    </recommendedName>
</protein>
<feature type="domain" description="Rad50/SbcC-type AAA" evidence="5">
    <location>
        <begin position="5"/>
        <end position="287"/>
    </location>
</feature>
<dbReference type="STRING" id="748449.Halha_1603"/>
<comment type="subunit">
    <text evidence="2">Heterodimer of SbcC and SbcD.</text>
</comment>
<evidence type="ECO:0000259" key="5">
    <source>
        <dbReference type="Pfam" id="PF13476"/>
    </source>
</evidence>
<evidence type="ECO:0000256" key="4">
    <source>
        <dbReference type="SAM" id="Coils"/>
    </source>
</evidence>
<feature type="coiled-coil region" evidence="4">
    <location>
        <begin position="164"/>
        <end position="191"/>
    </location>
</feature>
<dbReference type="eggNOG" id="COG0419">
    <property type="taxonomic scope" value="Bacteria"/>
</dbReference>
<dbReference type="InterPro" id="IPR038729">
    <property type="entry name" value="Rad50/SbcC_AAA"/>
</dbReference>
<dbReference type="InterPro" id="IPR027417">
    <property type="entry name" value="P-loop_NTPase"/>
</dbReference>
<dbReference type="GO" id="GO:0006302">
    <property type="term" value="P:double-strand break repair"/>
    <property type="evidence" value="ECO:0007669"/>
    <property type="project" value="InterPro"/>
</dbReference>
<dbReference type="Proteomes" id="UP000010880">
    <property type="component" value="Chromosome"/>
</dbReference>
<evidence type="ECO:0000256" key="1">
    <source>
        <dbReference type="ARBA" id="ARBA00006930"/>
    </source>
</evidence>